<sequence>MLELSPEEVEAYLRFFPRFEEAVQKGWAARNPRASKPISALKALETLDVSVKREYERARAGEVWFNIGLYGRIKQELNFANLDSELQADVELAAIAHNRISKNFKYGRNQSWGAASFSRAARKARSDGLFGKEDRKELFSDKVLFENFASRTINRTASGGNQGEAINNAYILAEYMSEERGKSLSFLSPSAFADRLLRITRAGAWVSQSVGQWYRFSYFKSKTEKLVAENHAQAGIVQLEHARHWERRNRLINNAPDFGSASKALALAIEQYGATSDLIDPVLYLNAADEFLDRGYRTTTSLKDLGGMNMKELLGEADARLRSAEYNLGLDMSRRTLTASRLMNDGDYQGAERQIAEAILKLPPDLSGGAGQIHRGLRLVRGKIALLRGEIDNEYLESSRQICLSMGAFHKVREIDRLRQLGDIERPS</sequence>
<name>A0AA40S7P3_9HYPH</name>
<reference evidence="1 2" key="1">
    <citation type="submission" date="2020-08" db="EMBL/GenBank/DDBJ databases">
        <title>Genomic Encyclopedia of Type Strains, Phase IV (KMG-IV): sequencing the most valuable type-strain genomes for metagenomic binning, comparative biology and taxonomic classification.</title>
        <authorList>
            <person name="Goeker M."/>
        </authorList>
    </citation>
    <scope>NUCLEOTIDE SEQUENCE [LARGE SCALE GENOMIC DNA]</scope>
    <source>
        <strain evidence="1 2">DSM 11490</strain>
    </source>
</reference>
<comment type="caution">
    <text evidence="1">The sequence shown here is derived from an EMBL/GenBank/DDBJ whole genome shotgun (WGS) entry which is preliminary data.</text>
</comment>
<organism evidence="1 2">
    <name type="scientific">Methylorubrum thiocyanatum</name>
    <dbReference type="NCBI Taxonomy" id="47958"/>
    <lineage>
        <taxon>Bacteria</taxon>
        <taxon>Pseudomonadati</taxon>
        <taxon>Pseudomonadota</taxon>
        <taxon>Alphaproteobacteria</taxon>
        <taxon>Hyphomicrobiales</taxon>
        <taxon>Methylobacteriaceae</taxon>
        <taxon>Methylorubrum</taxon>
    </lineage>
</organism>
<proteinExistence type="predicted"/>
<dbReference type="EMBL" id="JACJIB010000013">
    <property type="protein sequence ID" value="MBA8916068.1"/>
    <property type="molecule type" value="Genomic_DNA"/>
</dbReference>
<dbReference type="Proteomes" id="UP000543554">
    <property type="component" value="Unassembled WGS sequence"/>
</dbReference>
<protein>
    <submittedName>
        <fullName evidence="1">Uncharacterized protein</fullName>
    </submittedName>
</protein>
<accession>A0AA40S7P3</accession>
<dbReference type="AlphaFoldDB" id="A0AA40S7P3"/>
<gene>
    <name evidence="1" type="ORF">HNR51_005187</name>
</gene>
<dbReference type="RefSeq" id="WP_182556800.1">
    <property type="nucleotide sequence ID" value="NZ_BPRF01000022.1"/>
</dbReference>
<keyword evidence="2" id="KW-1185">Reference proteome</keyword>
<evidence type="ECO:0000313" key="1">
    <source>
        <dbReference type="EMBL" id="MBA8916068.1"/>
    </source>
</evidence>
<evidence type="ECO:0000313" key="2">
    <source>
        <dbReference type="Proteomes" id="UP000543554"/>
    </source>
</evidence>